<sequence length="276" mass="29940">MDSIPKIPLAEWTDIFIDYMQSNFGASTQAFADGLEGFIKGLQGLLIALPPEFIIIVVVILAWWLAGKKMGIFSVLGLMFIYNLGLWSVTMETIAMVISAVLLCMLIGMPLGILGAKNDTAHRIIMPILDFMQTLPAFVYLLPAIPFFGLGVVPGVITTIIFAMPPVIRLTDLGLKQVPEELIELGKSFGSTFWQMLIKIELPLARSTMLAGINQCIMLSLSMVVIASMIGAKGLGGIVWRAIQTLNMGKGFEAGVAIVIIAIILDRITQNLGKSK</sequence>
<keyword evidence="7 8" id="KW-0472">Membrane</keyword>
<feature type="transmembrane region" description="Helical" evidence="8">
    <location>
        <begin position="137"/>
        <end position="164"/>
    </location>
</feature>
<dbReference type="SUPFAM" id="SSF161098">
    <property type="entry name" value="MetI-like"/>
    <property type="match status" value="1"/>
</dbReference>
<protein>
    <submittedName>
        <fullName evidence="10">Glycine betaine abc transport system, permease protein opuab</fullName>
    </submittedName>
</protein>
<dbReference type="GO" id="GO:0015226">
    <property type="term" value="F:carnitine transmembrane transporter activity"/>
    <property type="evidence" value="ECO:0007669"/>
    <property type="project" value="TreeGrafter"/>
</dbReference>
<keyword evidence="5 8" id="KW-0812">Transmembrane</keyword>
<accession>A0A0W8E7V6</accession>
<dbReference type="Gene3D" id="1.10.3720.10">
    <property type="entry name" value="MetI-like"/>
    <property type="match status" value="1"/>
</dbReference>
<evidence type="ECO:0000313" key="10">
    <source>
        <dbReference type="EMBL" id="KUG04714.1"/>
    </source>
</evidence>
<dbReference type="AlphaFoldDB" id="A0A0W8E7V6"/>
<dbReference type="PANTHER" id="PTHR47737">
    <property type="entry name" value="GLYCINE BETAINE/PROLINE BETAINE TRANSPORT SYSTEM PERMEASE PROTEIN PROW"/>
    <property type="match status" value="1"/>
</dbReference>
<feature type="transmembrane region" description="Helical" evidence="8">
    <location>
        <begin position="95"/>
        <end position="116"/>
    </location>
</feature>
<feature type="domain" description="ABC transmembrane type-1" evidence="9">
    <location>
        <begin position="90"/>
        <end position="269"/>
    </location>
</feature>
<keyword evidence="3" id="KW-0813">Transport</keyword>
<evidence type="ECO:0000256" key="6">
    <source>
        <dbReference type="ARBA" id="ARBA00022989"/>
    </source>
</evidence>
<feature type="transmembrane region" description="Helical" evidence="8">
    <location>
        <begin position="72"/>
        <end position="89"/>
    </location>
</feature>
<evidence type="ECO:0000256" key="3">
    <source>
        <dbReference type="ARBA" id="ARBA00022448"/>
    </source>
</evidence>
<reference evidence="10" key="1">
    <citation type="journal article" date="2015" name="Proc. Natl. Acad. Sci. U.S.A.">
        <title>Networks of energetic and metabolic interactions define dynamics in microbial communities.</title>
        <authorList>
            <person name="Embree M."/>
            <person name="Liu J.K."/>
            <person name="Al-Bassam M.M."/>
            <person name="Zengler K."/>
        </authorList>
    </citation>
    <scope>NUCLEOTIDE SEQUENCE</scope>
</reference>
<dbReference type="GO" id="GO:0005275">
    <property type="term" value="F:amine transmembrane transporter activity"/>
    <property type="evidence" value="ECO:0007669"/>
    <property type="project" value="TreeGrafter"/>
</dbReference>
<proteinExistence type="predicted"/>
<dbReference type="Pfam" id="PF00528">
    <property type="entry name" value="BPD_transp_1"/>
    <property type="match status" value="1"/>
</dbReference>
<evidence type="ECO:0000256" key="4">
    <source>
        <dbReference type="ARBA" id="ARBA00022475"/>
    </source>
</evidence>
<dbReference type="InterPro" id="IPR000515">
    <property type="entry name" value="MetI-like"/>
</dbReference>
<evidence type="ECO:0000256" key="5">
    <source>
        <dbReference type="ARBA" id="ARBA00022692"/>
    </source>
</evidence>
<dbReference type="GO" id="GO:0043190">
    <property type="term" value="C:ATP-binding cassette (ABC) transporter complex"/>
    <property type="evidence" value="ECO:0007669"/>
    <property type="project" value="TreeGrafter"/>
</dbReference>
<comment type="subcellular location">
    <subcellularLocation>
        <location evidence="2">Cell membrane</location>
    </subcellularLocation>
    <subcellularLocation>
        <location evidence="1">Membrane</location>
        <topology evidence="1">Multi-pass membrane protein</topology>
    </subcellularLocation>
</comment>
<organism evidence="10">
    <name type="scientific">hydrocarbon metagenome</name>
    <dbReference type="NCBI Taxonomy" id="938273"/>
    <lineage>
        <taxon>unclassified sequences</taxon>
        <taxon>metagenomes</taxon>
        <taxon>ecological metagenomes</taxon>
    </lineage>
</organism>
<gene>
    <name evidence="10" type="ORF">ASZ90_017853</name>
</gene>
<feature type="transmembrane region" description="Helical" evidence="8">
    <location>
        <begin position="45"/>
        <end position="65"/>
    </location>
</feature>
<evidence type="ECO:0000256" key="1">
    <source>
        <dbReference type="ARBA" id="ARBA00004141"/>
    </source>
</evidence>
<dbReference type="FunFam" id="1.10.3720.10:FF:000001">
    <property type="entry name" value="Glycine betaine ABC transporter, permease"/>
    <property type="match status" value="1"/>
</dbReference>
<dbReference type="CDD" id="cd06261">
    <property type="entry name" value="TM_PBP2"/>
    <property type="match status" value="1"/>
</dbReference>
<comment type="caution">
    <text evidence="10">The sequence shown here is derived from an EMBL/GenBank/DDBJ whole genome shotgun (WGS) entry which is preliminary data.</text>
</comment>
<feature type="transmembrane region" description="Helical" evidence="8">
    <location>
        <begin position="217"/>
        <end position="240"/>
    </location>
</feature>
<dbReference type="InterPro" id="IPR035906">
    <property type="entry name" value="MetI-like_sf"/>
</dbReference>
<dbReference type="PANTHER" id="PTHR47737:SF1">
    <property type="entry name" value="GLYCINE BETAINE_PROLINE BETAINE TRANSPORT SYSTEM PERMEASE PROTEIN PROW"/>
    <property type="match status" value="1"/>
</dbReference>
<dbReference type="GO" id="GO:0015871">
    <property type="term" value="P:choline transport"/>
    <property type="evidence" value="ECO:0007669"/>
    <property type="project" value="TreeGrafter"/>
</dbReference>
<feature type="transmembrane region" description="Helical" evidence="8">
    <location>
        <begin position="252"/>
        <end position="269"/>
    </location>
</feature>
<dbReference type="GO" id="GO:0031460">
    <property type="term" value="P:glycine betaine transport"/>
    <property type="evidence" value="ECO:0007669"/>
    <property type="project" value="TreeGrafter"/>
</dbReference>
<evidence type="ECO:0000256" key="8">
    <source>
        <dbReference type="SAM" id="Phobius"/>
    </source>
</evidence>
<evidence type="ECO:0000259" key="9">
    <source>
        <dbReference type="PROSITE" id="PS50928"/>
    </source>
</evidence>
<evidence type="ECO:0000256" key="7">
    <source>
        <dbReference type="ARBA" id="ARBA00023136"/>
    </source>
</evidence>
<name>A0A0W8E7V6_9ZZZZ</name>
<keyword evidence="6 8" id="KW-1133">Transmembrane helix</keyword>
<dbReference type="PROSITE" id="PS50928">
    <property type="entry name" value="ABC_TM1"/>
    <property type="match status" value="1"/>
</dbReference>
<evidence type="ECO:0000256" key="2">
    <source>
        <dbReference type="ARBA" id="ARBA00004236"/>
    </source>
</evidence>
<keyword evidence="4" id="KW-1003">Cell membrane</keyword>
<dbReference type="EMBL" id="LNQE01001842">
    <property type="protein sequence ID" value="KUG04714.1"/>
    <property type="molecule type" value="Genomic_DNA"/>
</dbReference>